<evidence type="ECO:0000256" key="6">
    <source>
        <dbReference type="ARBA" id="ARBA00022840"/>
    </source>
</evidence>
<dbReference type="Gene3D" id="2.160.10.10">
    <property type="entry name" value="Hexapeptide repeat proteins"/>
    <property type="match status" value="1"/>
</dbReference>
<feature type="site" description="Could play a key role in the communication between the regulatory and the substrate sites" evidence="9">
    <location>
        <position position="60"/>
    </location>
</feature>
<keyword evidence="13" id="KW-1185">Reference proteome</keyword>
<dbReference type="InterPro" id="IPR056818">
    <property type="entry name" value="GlmU/GlgC-like_hexapep"/>
</dbReference>
<dbReference type="PROSITE" id="PS00810">
    <property type="entry name" value="ADP_GLC_PYROPHOSPH_3"/>
    <property type="match status" value="1"/>
</dbReference>
<comment type="caution">
    <text evidence="12">The sequence shown here is derived from an EMBL/GenBank/DDBJ whole genome shotgun (WGS) entry which is preliminary data.</text>
</comment>
<organism evidence="12 13">
    <name type="scientific">Aequitasia blattaphilus</name>
    <dbReference type="NCBI Taxonomy" id="2949332"/>
    <lineage>
        <taxon>Bacteria</taxon>
        <taxon>Bacillati</taxon>
        <taxon>Bacillota</taxon>
        <taxon>Clostridia</taxon>
        <taxon>Lachnospirales</taxon>
        <taxon>Lachnospiraceae</taxon>
        <taxon>Aequitasia</taxon>
    </lineage>
</organism>
<evidence type="ECO:0000256" key="2">
    <source>
        <dbReference type="ARBA" id="ARBA00022600"/>
    </source>
</evidence>
<dbReference type="PROSITE" id="PS00808">
    <property type="entry name" value="ADP_GLC_PYROPHOSPH_1"/>
    <property type="match status" value="1"/>
</dbReference>
<comment type="similarity">
    <text evidence="1 9">Belongs to the bacterial/plant glucose-1-phosphate adenylyltransferase family.</text>
</comment>
<dbReference type="InterPro" id="IPR023049">
    <property type="entry name" value="GlgC_bac"/>
</dbReference>
<dbReference type="NCBIfam" id="NF003670">
    <property type="entry name" value="PRK05293.1"/>
    <property type="match status" value="1"/>
</dbReference>
<keyword evidence="5 9" id="KW-0547">Nucleotide-binding</keyword>
<comment type="pathway">
    <text evidence="9">Glycan biosynthesis; glycogen biosynthesis.</text>
</comment>
<dbReference type="HAMAP" id="MF_00624">
    <property type="entry name" value="GlgC"/>
    <property type="match status" value="1"/>
</dbReference>
<sequence length="424" mass="46478">MAKKEMIAMLLAGGQGSRLGVLTSTVAKPAVAFGGKYRIIDFPLSNCINSGIDTVGVLTQYQPLRLNAHIGIGIPWDLDRNVGGVAILPPYEKGKNSEWYTGTANAVYQNLNFIETYNPDYVLILSGDHIYKMDYEVMLDNHKEKGADVTIATMPVPLEEASRFGVVVTGEEGKIEYFQEKPKEPKSNLASMGIYIFNWETLKEALMVNKEEAGCDFGKHVIPYCHDQGKSLYAYEFNGYWKDVGTLQSYWEANMELIDIVPEFNLYEEFWKIYTNSEIIPPQYISEEAVTVKSIICNGCEIYGEVYNCVIGSGVTIEAGSIVRDSIIMKGAKIGSGCVIDKAIIAEEAKISNNVTIGIGADIPNREKPHIYGDGLVAIAEKSVIPEGVQIGKNTAISGYTKAEDYPEGAIGSGETLIKAGEQL</sequence>
<dbReference type="GO" id="GO:0008878">
    <property type="term" value="F:glucose-1-phosphate adenylyltransferase activity"/>
    <property type="evidence" value="ECO:0007669"/>
    <property type="project" value="UniProtKB-EC"/>
</dbReference>
<dbReference type="Proteomes" id="UP001523566">
    <property type="component" value="Unassembled WGS sequence"/>
</dbReference>
<comment type="catalytic activity">
    <reaction evidence="9">
        <text>alpha-D-glucose 1-phosphate + ATP + H(+) = ADP-alpha-D-glucose + diphosphate</text>
        <dbReference type="Rhea" id="RHEA:12120"/>
        <dbReference type="ChEBI" id="CHEBI:15378"/>
        <dbReference type="ChEBI" id="CHEBI:30616"/>
        <dbReference type="ChEBI" id="CHEBI:33019"/>
        <dbReference type="ChEBI" id="CHEBI:57498"/>
        <dbReference type="ChEBI" id="CHEBI:58601"/>
        <dbReference type="EC" id="2.7.7.27"/>
    </reaction>
</comment>
<dbReference type="InterPro" id="IPR005835">
    <property type="entry name" value="NTP_transferase_dom"/>
</dbReference>
<dbReference type="SUPFAM" id="SSF51161">
    <property type="entry name" value="Trimeric LpxA-like enzymes"/>
    <property type="match status" value="1"/>
</dbReference>
<dbReference type="InterPro" id="IPR011831">
    <property type="entry name" value="ADP-Glc_PPase"/>
</dbReference>
<evidence type="ECO:0000256" key="3">
    <source>
        <dbReference type="ARBA" id="ARBA00022679"/>
    </source>
</evidence>
<dbReference type="CDD" id="cd04651">
    <property type="entry name" value="LbH_G1P_AT_C"/>
    <property type="match status" value="1"/>
</dbReference>
<dbReference type="EC" id="2.7.7.27" evidence="9"/>
<evidence type="ECO:0000259" key="11">
    <source>
        <dbReference type="Pfam" id="PF24894"/>
    </source>
</evidence>
<dbReference type="RefSeq" id="WP_262066346.1">
    <property type="nucleotide sequence ID" value="NZ_JAMXOD010000011.1"/>
</dbReference>
<feature type="domain" description="Glucose-1-phosphate adenylyltransferase/Bifunctional protein GlmU-like C-terminal hexapeptide" evidence="11">
    <location>
        <begin position="288"/>
        <end position="363"/>
    </location>
</feature>
<dbReference type="PANTHER" id="PTHR43523">
    <property type="entry name" value="GLUCOSE-1-PHOSPHATE ADENYLYLTRANSFERASE-RELATED"/>
    <property type="match status" value="1"/>
</dbReference>
<feature type="binding site" evidence="9">
    <location>
        <position position="191"/>
    </location>
    <ligand>
        <name>alpha-D-glucose 1-phosphate</name>
        <dbReference type="ChEBI" id="CHEBI:58601"/>
    </ligand>
</feature>
<dbReference type="CDD" id="cd02508">
    <property type="entry name" value="ADP_Glucose_PP"/>
    <property type="match status" value="1"/>
</dbReference>
<feature type="site" description="Could play a key role in the communication between the regulatory and the substrate sites" evidence="9">
    <location>
        <position position="99"/>
    </location>
</feature>
<evidence type="ECO:0000256" key="8">
    <source>
        <dbReference type="ARBA" id="ARBA00023277"/>
    </source>
</evidence>
<evidence type="ECO:0000256" key="9">
    <source>
        <dbReference type="HAMAP-Rule" id="MF_00624"/>
    </source>
</evidence>
<evidence type="ECO:0000313" key="12">
    <source>
        <dbReference type="EMBL" id="MCP1102561.1"/>
    </source>
</evidence>
<feature type="binding site" evidence="9">
    <location>
        <position position="165"/>
    </location>
    <ligand>
        <name>alpha-D-glucose 1-phosphate</name>
        <dbReference type="ChEBI" id="CHEBI:58601"/>
    </ligand>
</feature>
<dbReference type="EMBL" id="JAMZFW010000011">
    <property type="protein sequence ID" value="MCP1102561.1"/>
    <property type="molecule type" value="Genomic_DNA"/>
</dbReference>
<evidence type="ECO:0000256" key="1">
    <source>
        <dbReference type="ARBA" id="ARBA00010443"/>
    </source>
</evidence>
<dbReference type="NCBIfam" id="TIGR02091">
    <property type="entry name" value="glgC"/>
    <property type="match status" value="1"/>
</dbReference>
<comment type="function">
    <text evidence="9">Involved in the biosynthesis of ADP-glucose, a building block required for the elongation reactions to produce glycogen. Catalyzes the reaction between ATP and alpha-D-glucose 1-phosphate (G1P) to produce pyrophosphate and ADP-Glc.</text>
</comment>
<evidence type="ECO:0000256" key="7">
    <source>
        <dbReference type="ARBA" id="ARBA00023056"/>
    </source>
</evidence>
<dbReference type="InterPro" id="IPR011004">
    <property type="entry name" value="Trimer_LpxA-like_sf"/>
</dbReference>
<dbReference type="InterPro" id="IPR029044">
    <property type="entry name" value="Nucleotide-diphossugar_trans"/>
</dbReference>
<dbReference type="Gene3D" id="3.90.550.10">
    <property type="entry name" value="Spore Coat Polysaccharide Biosynthesis Protein SpsA, Chain A"/>
    <property type="match status" value="1"/>
</dbReference>
<name>A0ABT1ECJ2_9FIRM</name>
<gene>
    <name evidence="9" type="primary">glgC</name>
    <name evidence="12" type="ORF">NK125_09060</name>
</gene>
<protein>
    <recommendedName>
        <fullName evidence="9">Glucose-1-phosphate adenylyltransferase</fullName>
        <ecNumber evidence="9">2.7.7.27</ecNumber>
    </recommendedName>
    <alternativeName>
        <fullName evidence="9">ADP-glucose pyrophosphorylase</fullName>
        <shortName evidence="9">ADPGlc PPase</shortName>
    </alternativeName>
    <alternativeName>
        <fullName evidence="9">ADP-glucose synthase</fullName>
    </alternativeName>
</protein>
<evidence type="ECO:0000313" key="13">
    <source>
        <dbReference type="Proteomes" id="UP001523566"/>
    </source>
</evidence>
<dbReference type="PROSITE" id="PS00809">
    <property type="entry name" value="ADP_GLC_PYROPHOSPH_2"/>
    <property type="match status" value="1"/>
</dbReference>
<proteinExistence type="inferred from homology"/>
<evidence type="ECO:0000256" key="4">
    <source>
        <dbReference type="ARBA" id="ARBA00022695"/>
    </source>
</evidence>
<feature type="binding site" evidence="9">
    <location>
        <begin position="180"/>
        <end position="181"/>
    </location>
    <ligand>
        <name>alpha-D-glucose 1-phosphate</name>
        <dbReference type="ChEBI" id="CHEBI:58601"/>
    </ligand>
</feature>
<dbReference type="SUPFAM" id="SSF53448">
    <property type="entry name" value="Nucleotide-diphospho-sugar transferases"/>
    <property type="match status" value="1"/>
</dbReference>
<comment type="subunit">
    <text evidence="9">Homotetramer.</text>
</comment>
<keyword evidence="4 9" id="KW-0548">Nucleotidyltransferase</keyword>
<dbReference type="InterPro" id="IPR005836">
    <property type="entry name" value="ADP_Glu_pyroP_CS"/>
</dbReference>
<evidence type="ECO:0000259" key="10">
    <source>
        <dbReference type="Pfam" id="PF00483"/>
    </source>
</evidence>
<dbReference type="PANTHER" id="PTHR43523:SF2">
    <property type="entry name" value="GLUCOSE-1-PHOSPHATE ADENYLYLTRANSFERASE"/>
    <property type="match status" value="1"/>
</dbReference>
<dbReference type="Pfam" id="PF24894">
    <property type="entry name" value="Hexapep_GlmU"/>
    <property type="match status" value="1"/>
</dbReference>
<dbReference type="Pfam" id="PF00483">
    <property type="entry name" value="NTP_transferase"/>
    <property type="match status" value="1"/>
</dbReference>
<keyword evidence="2 9" id="KW-0321">Glycogen metabolism</keyword>
<reference evidence="12 13" key="1">
    <citation type="journal article" date="2022" name="Genome Biol. Evol.">
        <title>Host diet, physiology and behaviors set the stage for Lachnospiraceae cladogenesis.</title>
        <authorList>
            <person name="Vera-Ponce De Leon A."/>
            <person name="Schneider M."/>
            <person name="Jahnes B.C."/>
            <person name="Sadowski V."/>
            <person name="Camuy-Velez L.A."/>
            <person name="Duan J."/>
            <person name="Sabree Z.L."/>
        </authorList>
    </citation>
    <scope>NUCLEOTIDE SEQUENCE [LARGE SCALE GENOMIC DNA]</scope>
    <source>
        <strain evidence="12 13">PAL113</strain>
    </source>
</reference>
<feature type="binding site" evidence="9">
    <location>
        <position position="100"/>
    </location>
    <ligand>
        <name>alpha-D-glucose 1-phosphate</name>
        <dbReference type="ChEBI" id="CHEBI:58601"/>
    </ligand>
</feature>
<feature type="domain" description="Nucleotidyl transferase" evidence="10">
    <location>
        <begin position="8"/>
        <end position="257"/>
    </location>
</feature>
<keyword evidence="7 9" id="KW-0320">Glycogen biosynthesis</keyword>
<accession>A0ABT1ECJ2</accession>
<keyword evidence="8 9" id="KW-0119">Carbohydrate metabolism</keyword>
<evidence type="ECO:0000256" key="5">
    <source>
        <dbReference type="ARBA" id="ARBA00022741"/>
    </source>
</evidence>
<keyword evidence="6 9" id="KW-0067">ATP-binding</keyword>
<keyword evidence="3 9" id="KW-0808">Transferase</keyword>